<comment type="caution">
    <text evidence="5">The sequence shown here is derived from an EMBL/GenBank/DDBJ whole genome shotgun (WGS) entry which is preliminary data.</text>
</comment>
<dbReference type="EMBL" id="JARPWY010000012">
    <property type="protein sequence ID" value="MDT2513894.1"/>
    <property type="molecule type" value="Genomic_DNA"/>
</dbReference>
<dbReference type="InterPro" id="IPR003593">
    <property type="entry name" value="AAA+_ATPase"/>
</dbReference>
<sequence length="504" mass="58054">IMKQLESGLVSKKLSKNESTLLTQIQNGDLISIGDETDTKKYYDITSLVSLLKYNEGFQFKYEIELDEIIENNTECEFLIEQSYYDLANKIFKGRFQYESKDGSNSPKTNTKSEKTATLKPITMYKNGTLPGLKKNKVLLNLSQLVVKNGFLYLVNYDEIDENEHYLVDISGLFSNSILESSFGIEIAIVELTHTENIEFCINEDYKKSFYEKIYPLFSEVIETDVSASKEVLVTPNSILDFDKKKANELFTKIRKEYFGQEAFLQRFEEKMNSFIVLNKLGRSKILSLLLCGSSGSGKTEVARLLHKHLYPATPQIKINFGNYSGQGSLWSLIGSPRGYQGNEEGGELTNKIKKSDSKIILIDEFDRADKAIFDFFYELLEDGSYTDLNGDVVDLNGYIIILTSNLTKHNYFEKLPESLISRIDMCEHFKNLSPIQRDEFIYFTVIELINDYEEYLKSIAQEYNPEEILSMQKALLEIDYGTENNLRRVKRIIFNQFSKIIEN</sequence>
<evidence type="ECO:0000313" key="5">
    <source>
        <dbReference type="EMBL" id="MDT2513894.1"/>
    </source>
</evidence>
<reference evidence="5 6" key="1">
    <citation type="submission" date="2023-03" db="EMBL/GenBank/DDBJ databases">
        <authorList>
            <person name="Shen W."/>
            <person name="Cai J."/>
        </authorList>
    </citation>
    <scope>NUCLEOTIDE SEQUENCE [LARGE SCALE GENOMIC DNA]</scope>
    <source>
        <strain evidence="5 6">Y2</strain>
    </source>
</reference>
<evidence type="ECO:0000313" key="6">
    <source>
        <dbReference type="Proteomes" id="UP001264335"/>
    </source>
</evidence>
<dbReference type="PANTHER" id="PTHR11638:SF18">
    <property type="entry name" value="HEAT SHOCK PROTEIN 104"/>
    <property type="match status" value="1"/>
</dbReference>
<evidence type="ECO:0000256" key="2">
    <source>
        <dbReference type="ARBA" id="ARBA00022840"/>
    </source>
</evidence>
<name>A0ABD5F604_ENTAV</name>
<dbReference type="GO" id="GO:0005524">
    <property type="term" value="F:ATP binding"/>
    <property type="evidence" value="ECO:0007669"/>
    <property type="project" value="UniProtKB-KW"/>
</dbReference>
<dbReference type="RefSeq" id="WP_311931880.1">
    <property type="nucleotide sequence ID" value="NZ_JARPWY010000012.1"/>
</dbReference>
<keyword evidence="2" id="KW-0067">ATP-binding</keyword>
<proteinExistence type="predicted"/>
<keyword evidence="1" id="KW-0547">Nucleotide-binding</keyword>
<feature type="domain" description="AAA+ ATPase" evidence="4">
    <location>
        <begin position="285"/>
        <end position="434"/>
    </location>
</feature>
<gene>
    <name evidence="5" type="ORF">P7D79_06550</name>
</gene>
<dbReference type="Pfam" id="PF07724">
    <property type="entry name" value="AAA_2"/>
    <property type="match status" value="1"/>
</dbReference>
<dbReference type="Proteomes" id="UP001264335">
    <property type="component" value="Unassembled WGS sequence"/>
</dbReference>
<comment type="function">
    <text evidence="3">Part of a stress-induced multi-chaperone system, it is involved in the recovery of the cell from heat-induced damage, in cooperation with DnaK, DnaJ and GrpE. Acts before DnaK, in the processing of protein aggregates. Protein binding stimulates the ATPase activity; ATP hydrolysis unfolds the denatured protein aggregates, which probably helps expose new hydrophobic binding sites on the surface of ClpB-bound aggregates, contributing to the solubilization and refolding of denatured protein aggregates by DnaK.</text>
</comment>
<organism evidence="5 6">
    <name type="scientific">Enterococcus avium</name>
    <name type="common">Streptococcus avium</name>
    <dbReference type="NCBI Taxonomy" id="33945"/>
    <lineage>
        <taxon>Bacteria</taxon>
        <taxon>Bacillati</taxon>
        <taxon>Bacillota</taxon>
        <taxon>Bacilli</taxon>
        <taxon>Lactobacillales</taxon>
        <taxon>Enterococcaceae</taxon>
        <taxon>Enterococcus</taxon>
    </lineage>
</organism>
<dbReference type="Gene3D" id="3.40.50.300">
    <property type="entry name" value="P-loop containing nucleotide triphosphate hydrolases"/>
    <property type="match status" value="1"/>
</dbReference>
<dbReference type="AlphaFoldDB" id="A0ABD5F604"/>
<dbReference type="InterPro" id="IPR001270">
    <property type="entry name" value="ClpA/B"/>
</dbReference>
<dbReference type="SMART" id="SM00382">
    <property type="entry name" value="AAA"/>
    <property type="match status" value="1"/>
</dbReference>
<evidence type="ECO:0000256" key="1">
    <source>
        <dbReference type="ARBA" id="ARBA00022741"/>
    </source>
</evidence>
<dbReference type="PRINTS" id="PR00300">
    <property type="entry name" value="CLPPROTEASEA"/>
</dbReference>
<dbReference type="InterPro" id="IPR027417">
    <property type="entry name" value="P-loop_NTPase"/>
</dbReference>
<dbReference type="PANTHER" id="PTHR11638">
    <property type="entry name" value="ATP-DEPENDENT CLP PROTEASE"/>
    <property type="match status" value="1"/>
</dbReference>
<feature type="non-terminal residue" evidence="5">
    <location>
        <position position="1"/>
    </location>
</feature>
<accession>A0ABD5F604</accession>
<dbReference type="SUPFAM" id="SSF52540">
    <property type="entry name" value="P-loop containing nucleoside triphosphate hydrolases"/>
    <property type="match status" value="1"/>
</dbReference>
<protein>
    <submittedName>
        <fullName evidence="5">AAA family ATPase</fullName>
    </submittedName>
</protein>
<evidence type="ECO:0000259" key="4">
    <source>
        <dbReference type="SMART" id="SM00382"/>
    </source>
</evidence>
<dbReference type="InterPro" id="IPR050130">
    <property type="entry name" value="ClpA_ClpB"/>
</dbReference>
<dbReference type="InterPro" id="IPR003959">
    <property type="entry name" value="ATPase_AAA_core"/>
</dbReference>
<evidence type="ECO:0000256" key="3">
    <source>
        <dbReference type="ARBA" id="ARBA00025613"/>
    </source>
</evidence>